<accession>A0A250L2U8</accession>
<keyword evidence="2" id="KW-1185">Reference proteome</keyword>
<dbReference type="Proteomes" id="UP000266313">
    <property type="component" value="Chromosome"/>
</dbReference>
<gene>
    <name evidence="1" type="ORF">sS8_4996</name>
</gene>
<protein>
    <submittedName>
        <fullName evidence="1">Uncharacterized protein</fullName>
    </submittedName>
</protein>
<dbReference type="AlphaFoldDB" id="A0A250L2U8"/>
<organism evidence="1 2">
    <name type="scientific">Methylocaldum marinum</name>
    <dbReference type="NCBI Taxonomy" id="1432792"/>
    <lineage>
        <taxon>Bacteria</taxon>
        <taxon>Pseudomonadati</taxon>
        <taxon>Pseudomonadota</taxon>
        <taxon>Gammaproteobacteria</taxon>
        <taxon>Methylococcales</taxon>
        <taxon>Methylococcaceae</taxon>
        <taxon>Methylocaldum</taxon>
    </lineage>
</organism>
<evidence type="ECO:0000313" key="2">
    <source>
        <dbReference type="Proteomes" id="UP000266313"/>
    </source>
</evidence>
<dbReference type="EMBL" id="AP017928">
    <property type="protein sequence ID" value="BBA36919.1"/>
    <property type="molecule type" value="Genomic_DNA"/>
</dbReference>
<proteinExistence type="predicted"/>
<sequence>MDLESAFKEFLEVAMGAVNLDALPESHFPKHKSDYYLEDRKSIFEIKTISSDRADAFQPWLQKRVENSSEVKNGMPVVFGTVSFKRLYEGHSNKELFHRQLDSLAARTLADYVRSSKKQIHATKKALDCKDAYGFLVILNEKFQFYETWFVYRMVQMHLREVASETPHLKIDGVWYINESAKSERGVEVVFIHDSEELEELEELEDISANEILDHLALEWAKYREYIFT</sequence>
<reference evidence="1 2" key="1">
    <citation type="submission" date="2016-12" db="EMBL/GenBank/DDBJ databases">
        <title>Genome sequencing of Methylocaldum marinum.</title>
        <authorList>
            <person name="Takeuchi M."/>
            <person name="Kamagata Y."/>
            <person name="Hiraoka S."/>
            <person name="Oshima K."/>
            <person name="Hattori M."/>
            <person name="Iwasaki W."/>
        </authorList>
    </citation>
    <scope>NUCLEOTIDE SEQUENCE [LARGE SCALE GENOMIC DNA]</scope>
    <source>
        <strain evidence="1 2">S8</strain>
    </source>
</reference>
<dbReference type="RefSeq" id="WP_119632019.1">
    <property type="nucleotide sequence ID" value="NZ_AP017928.1"/>
</dbReference>
<evidence type="ECO:0000313" key="1">
    <source>
        <dbReference type="EMBL" id="BBA36919.1"/>
    </source>
</evidence>
<name>A0A250L2U8_9GAMM</name>
<dbReference type="KEGG" id="mmai:sS8_4996"/>